<feature type="transmembrane region" description="Helical" evidence="1">
    <location>
        <begin position="30"/>
        <end position="48"/>
    </location>
</feature>
<evidence type="ECO:0000313" key="3">
    <source>
        <dbReference type="Proteomes" id="UP000018934"/>
    </source>
</evidence>
<protein>
    <submittedName>
        <fullName evidence="2">Uncharacterized protein</fullName>
    </submittedName>
</protein>
<feature type="transmembrane region" description="Helical" evidence="1">
    <location>
        <begin position="54"/>
        <end position="75"/>
    </location>
</feature>
<feature type="transmembrane region" description="Helical" evidence="1">
    <location>
        <begin position="6"/>
        <end position="25"/>
    </location>
</feature>
<evidence type="ECO:0000256" key="1">
    <source>
        <dbReference type="SAM" id="Phobius"/>
    </source>
</evidence>
<sequence>MSIVAIISLCLTAGLFIFSLIFKVAGKLRLTIPIVCLLLFGTVLNKWAGEHKTLAYTILFSLLGLTVLSWIVSLVKAIRCKRNEKHFEDDVAWQIRRAREMGIPLDEIQFNEQGDLLDPMTGVPVIYGEDVQFKDI</sequence>
<keyword evidence="1" id="KW-1133">Transmembrane helix</keyword>
<proteinExistence type="predicted"/>
<gene>
    <name evidence="2" type="ORF">DEHRE_02030</name>
</gene>
<dbReference type="RefSeq" id="WP_025205141.1">
    <property type="nucleotide sequence ID" value="NZ_CP007033.1"/>
</dbReference>
<reference evidence="2 3" key="1">
    <citation type="journal article" date="2013" name="Stand. Genomic Sci.">
        <title>Complete genome sequence of Dehalobacter restrictus PER-K23(T.).</title>
        <authorList>
            <person name="Kruse T."/>
            <person name="Maillard J."/>
            <person name="Goodwin L."/>
            <person name="Woyke T."/>
            <person name="Teshima H."/>
            <person name="Bruce D."/>
            <person name="Detter C."/>
            <person name="Tapia R."/>
            <person name="Han C."/>
            <person name="Huntemann M."/>
            <person name="Wei C.L."/>
            <person name="Han J."/>
            <person name="Chen A."/>
            <person name="Kyrpides N."/>
            <person name="Szeto E."/>
            <person name="Markowitz V."/>
            <person name="Ivanova N."/>
            <person name="Pagani I."/>
            <person name="Pati A."/>
            <person name="Pitluck S."/>
            <person name="Nolan M."/>
            <person name="Holliger C."/>
            <person name="Smidt H."/>
        </authorList>
    </citation>
    <scope>NUCLEOTIDE SEQUENCE [LARGE SCALE GENOMIC DNA]</scope>
    <source>
        <strain evidence="3">DSM 9455</strain>
    </source>
</reference>
<keyword evidence="1" id="KW-0812">Transmembrane</keyword>
<dbReference type="EMBL" id="CP007033">
    <property type="protein sequence ID" value="AHF09031.1"/>
    <property type="molecule type" value="Genomic_DNA"/>
</dbReference>
<dbReference type="Proteomes" id="UP000018934">
    <property type="component" value="Chromosome"/>
</dbReference>
<keyword evidence="1" id="KW-0472">Membrane</keyword>
<organism evidence="2 3">
    <name type="scientific">Dehalobacter restrictus (strain DSM 9455 / PER-K23)</name>
    <dbReference type="NCBI Taxonomy" id="871738"/>
    <lineage>
        <taxon>Bacteria</taxon>
        <taxon>Bacillati</taxon>
        <taxon>Bacillota</taxon>
        <taxon>Clostridia</taxon>
        <taxon>Eubacteriales</taxon>
        <taxon>Desulfitobacteriaceae</taxon>
        <taxon>Dehalobacter</taxon>
    </lineage>
</organism>
<keyword evidence="3" id="KW-1185">Reference proteome</keyword>
<accession>A0ABM5P377</accession>
<evidence type="ECO:0000313" key="2">
    <source>
        <dbReference type="EMBL" id="AHF09031.1"/>
    </source>
</evidence>
<name>A0ABM5P377_DEHRP</name>